<dbReference type="EMBL" id="QGTJ01000003">
    <property type="protein sequence ID" value="PWV63347.1"/>
    <property type="molecule type" value="Genomic_DNA"/>
</dbReference>
<dbReference type="PROSITE" id="PS51257">
    <property type="entry name" value="PROKAR_LIPOPROTEIN"/>
    <property type="match status" value="1"/>
</dbReference>
<dbReference type="InterPro" id="IPR008554">
    <property type="entry name" value="Glutaredoxin-like"/>
</dbReference>
<evidence type="ECO:0000313" key="1">
    <source>
        <dbReference type="EMBL" id="PWV63347.1"/>
    </source>
</evidence>
<dbReference type="Gene3D" id="3.40.30.10">
    <property type="entry name" value="Glutaredoxin"/>
    <property type="match status" value="1"/>
</dbReference>
<protein>
    <submittedName>
        <fullName evidence="1">Glutaredoxin-like protein DUF836</fullName>
    </submittedName>
</protein>
<comment type="caution">
    <text evidence="1">The sequence shown here is derived from an EMBL/GenBank/DDBJ whole genome shotgun (WGS) entry which is preliminary data.</text>
</comment>
<evidence type="ECO:0000313" key="2">
    <source>
        <dbReference type="Proteomes" id="UP000246569"/>
    </source>
</evidence>
<dbReference type="Pfam" id="PF05768">
    <property type="entry name" value="Glrx-like"/>
    <property type="match status" value="1"/>
</dbReference>
<reference evidence="1 2" key="1">
    <citation type="submission" date="2018-05" db="EMBL/GenBank/DDBJ databases">
        <title>Genomic Encyclopedia of Type Strains, Phase IV (KMG-IV): sequencing the most valuable type-strain genomes for metagenomic binning, comparative biology and taxonomic classification.</title>
        <authorList>
            <person name="Goeker M."/>
        </authorList>
    </citation>
    <scope>NUCLEOTIDE SEQUENCE [LARGE SCALE GENOMIC DNA]</scope>
    <source>
        <strain evidence="1 2">DSM 23606</strain>
    </source>
</reference>
<dbReference type="InterPro" id="IPR036249">
    <property type="entry name" value="Thioredoxin-like_sf"/>
</dbReference>
<sequence>MTQHFYKPEMADHAISLNILQLYGTSGCHLCEQAQTICYSLLGGAVTEVDIATDDMLLERYATAIPVLVRLDTGAELKWPFDSQTLTLFLT</sequence>
<dbReference type="SUPFAM" id="SSF52833">
    <property type="entry name" value="Thioredoxin-like"/>
    <property type="match status" value="1"/>
</dbReference>
<organism evidence="1 2">
    <name type="scientific">Plasticicumulans acidivorans</name>
    <dbReference type="NCBI Taxonomy" id="886464"/>
    <lineage>
        <taxon>Bacteria</taxon>
        <taxon>Pseudomonadati</taxon>
        <taxon>Pseudomonadota</taxon>
        <taxon>Gammaproteobacteria</taxon>
        <taxon>Candidatus Competibacteraceae</taxon>
        <taxon>Plasticicumulans</taxon>
    </lineage>
</organism>
<name>A0A317MXI9_9GAMM</name>
<dbReference type="RefSeq" id="WP_246004581.1">
    <property type="nucleotide sequence ID" value="NZ_QGTJ01000003.1"/>
</dbReference>
<keyword evidence="2" id="KW-1185">Reference proteome</keyword>
<dbReference type="AlphaFoldDB" id="A0A317MXI9"/>
<accession>A0A317MXI9</accession>
<dbReference type="Proteomes" id="UP000246569">
    <property type="component" value="Unassembled WGS sequence"/>
</dbReference>
<gene>
    <name evidence="1" type="ORF">C7443_103272</name>
</gene>
<proteinExistence type="predicted"/>